<name>A0A075FHU7_9ARCH</name>
<feature type="transmembrane region" description="Helical" evidence="7">
    <location>
        <begin position="34"/>
        <end position="55"/>
    </location>
</feature>
<comment type="similarity">
    <text evidence="2">Belongs to the UPF0104 family.</text>
</comment>
<evidence type="ECO:0000256" key="7">
    <source>
        <dbReference type="SAM" id="Phobius"/>
    </source>
</evidence>
<feature type="transmembrane region" description="Helical" evidence="7">
    <location>
        <begin position="220"/>
        <end position="245"/>
    </location>
</feature>
<keyword evidence="3" id="KW-1003">Cell membrane</keyword>
<accession>A0A075FHU7</accession>
<protein>
    <submittedName>
        <fullName evidence="8">Putative integral membrane protein</fullName>
    </submittedName>
</protein>
<evidence type="ECO:0000256" key="3">
    <source>
        <dbReference type="ARBA" id="ARBA00022475"/>
    </source>
</evidence>
<feature type="transmembrane region" description="Helical" evidence="7">
    <location>
        <begin position="123"/>
        <end position="144"/>
    </location>
</feature>
<feature type="transmembrane region" description="Helical" evidence="7">
    <location>
        <begin position="252"/>
        <end position="274"/>
    </location>
</feature>
<dbReference type="PANTHER" id="PTHR39087:SF2">
    <property type="entry name" value="UPF0104 MEMBRANE PROTEIN MJ1595"/>
    <property type="match status" value="1"/>
</dbReference>
<reference evidence="8" key="1">
    <citation type="journal article" date="2014" name="Genome Biol. Evol.">
        <title>Pangenome evidence for extensive interdomain horizontal transfer affecting lineage core and shell genes in uncultured planktonic thaumarchaeota and euryarchaeota.</title>
        <authorList>
            <person name="Deschamps P."/>
            <person name="Zivanovic Y."/>
            <person name="Moreira D."/>
            <person name="Rodriguez-Valera F."/>
            <person name="Lopez-Garcia P."/>
        </authorList>
    </citation>
    <scope>NUCLEOTIDE SEQUENCE</scope>
</reference>
<dbReference type="GO" id="GO:0005886">
    <property type="term" value="C:plasma membrane"/>
    <property type="evidence" value="ECO:0007669"/>
    <property type="project" value="UniProtKB-SubCell"/>
</dbReference>
<evidence type="ECO:0000256" key="6">
    <source>
        <dbReference type="ARBA" id="ARBA00023136"/>
    </source>
</evidence>
<dbReference type="EMBL" id="KF900324">
    <property type="protein sequence ID" value="AIE90980.1"/>
    <property type="molecule type" value="Genomic_DNA"/>
</dbReference>
<feature type="transmembrane region" description="Helical" evidence="7">
    <location>
        <begin position="294"/>
        <end position="318"/>
    </location>
</feature>
<evidence type="ECO:0000256" key="2">
    <source>
        <dbReference type="ARBA" id="ARBA00011061"/>
    </source>
</evidence>
<dbReference type="PANTHER" id="PTHR39087">
    <property type="entry name" value="UPF0104 MEMBRANE PROTEIN MJ1595"/>
    <property type="match status" value="1"/>
</dbReference>
<keyword evidence="4 7" id="KW-0812">Transmembrane</keyword>
<comment type="subcellular location">
    <subcellularLocation>
        <location evidence="1">Cell membrane</location>
        <topology evidence="1">Multi-pass membrane protein</topology>
    </subcellularLocation>
</comment>
<evidence type="ECO:0000256" key="4">
    <source>
        <dbReference type="ARBA" id="ARBA00022692"/>
    </source>
</evidence>
<dbReference type="Pfam" id="PF03706">
    <property type="entry name" value="LPG_synthase_TM"/>
    <property type="match status" value="1"/>
</dbReference>
<evidence type="ECO:0000313" key="8">
    <source>
        <dbReference type="EMBL" id="AIE90980.1"/>
    </source>
</evidence>
<dbReference type="InterPro" id="IPR022791">
    <property type="entry name" value="L-PG_synthase/AglD"/>
</dbReference>
<dbReference type="NCBIfam" id="TIGR00374">
    <property type="entry name" value="flippase-like domain"/>
    <property type="match status" value="1"/>
</dbReference>
<keyword evidence="5 7" id="KW-1133">Transmembrane helix</keyword>
<feature type="transmembrane region" description="Helical" evidence="7">
    <location>
        <begin position="5"/>
        <end position="22"/>
    </location>
</feature>
<evidence type="ECO:0000256" key="5">
    <source>
        <dbReference type="ARBA" id="ARBA00022989"/>
    </source>
</evidence>
<sequence>MRLDLKVVIGVSITAFLLWWILRDVPFGEVWTQIQQAHLGLLLAAVTVATSGFLIRALRWKVLLQPVSSDTSLRNRFAAVNIGFMANNLLPARVGEFARAYALSRIETVSMSAALGSLVVERVLDALVLMGILLAAIFSPSFPASVRLSGGPLGTALNTVIVLLLLLVVVITLLLVIPRTVVRVTERLALAFPGDLARPVVAALEAFLGSLEVFRSPKLFLLGLFWSVGLWLWHGLSFWLAMLAFDIHAGPVAAYFTEAVVGFGVAIPAAPGFFGTFHASASWALSVFDVPAPSSLAFAFGYHLGAFIPVTVIGLYYASRIGLSIEDVGESETRVKEVVKRQHSEVVHLRSRRTGGSEGE</sequence>
<proteinExistence type="inferred from homology"/>
<evidence type="ECO:0000256" key="1">
    <source>
        <dbReference type="ARBA" id="ARBA00004651"/>
    </source>
</evidence>
<keyword evidence="6 7" id="KW-0472">Membrane</keyword>
<organism evidence="8">
    <name type="scientific">uncultured marine thaumarchaeote AD1000_100_C06</name>
    <dbReference type="NCBI Taxonomy" id="1455887"/>
    <lineage>
        <taxon>Archaea</taxon>
        <taxon>Nitrososphaerota</taxon>
        <taxon>environmental samples</taxon>
    </lineage>
</organism>
<feature type="transmembrane region" description="Helical" evidence="7">
    <location>
        <begin position="156"/>
        <end position="176"/>
    </location>
</feature>
<dbReference type="AlphaFoldDB" id="A0A075FHU7"/>